<dbReference type="InterPro" id="IPR045192">
    <property type="entry name" value="AP180-like"/>
</dbReference>
<dbReference type="PROSITE" id="PS50942">
    <property type="entry name" value="ENTH"/>
    <property type="match status" value="1"/>
</dbReference>
<dbReference type="Pfam" id="PF07651">
    <property type="entry name" value="ANTH"/>
    <property type="match status" value="1"/>
</dbReference>
<feature type="domain" description="ENTH" evidence="9">
    <location>
        <begin position="24"/>
        <end position="162"/>
    </location>
</feature>
<dbReference type="InterPro" id="IPR008942">
    <property type="entry name" value="ENTH_VHS"/>
</dbReference>
<evidence type="ECO:0000256" key="1">
    <source>
        <dbReference type="ARBA" id="ARBA00004132"/>
    </source>
</evidence>
<evidence type="ECO:0000256" key="6">
    <source>
        <dbReference type="ARBA" id="ARBA00023136"/>
    </source>
</evidence>
<dbReference type="Gene3D" id="1.25.40.90">
    <property type="match status" value="1"/>
</dbReference>
<organism evidence="10 11">
    <name type="scientific">Cinchona calisaya</name>
    <dbReference type="NCBI Taxonomy" id="153742"/>
    <lineage>
        <taxon>Eukaryota</taxon>
        <taxon>Viridiplantae</taxon>
        <taxon>Streptophyta</taxon>
        <taxon>Embryophyta</taxon>
        <taxon>Tracheophyta</taxon>
        <taxon>Spermatophyta</taxon>
        <taxon>Magnoliopsida</taxon>
        <taxon>eudicotyledons</taxon>
        <taxon>Gunneridae</taxon>
        <taxon>Pentapetalae</taxon>
        <taxon>asterids</taxon>
        <taxon>lamiids</taxon>
        <taxon>Gentianales</taxon>
        <taxon>Rubiaceae</taxon>
        <taxon>Cinchonoideae</taxon>
        <taxon>Cinchoneae</taxon>
        <taxon>Cinchona</taxon>
    </lineage>
</organism>
<dbReference type="InterPro" id="IPR013809">
    <property type="entry name" value="ENTH"/>
</dbReference>
<keyword evidence="4" id="KW-0254">Endocytosis</keyword>
<dbReference type="Proteomes" id="UP001630127">
    <property type="component" value="Unassembled WGS sequence"/>
</dbReference>
<gene>
    <name evidence="10" type="ORF">ACH5RR_012244</name>
</gene>
<evidence type="ECO:0000256" key="5">
    <source>
        <dbReference type="ARBA" id="ARBA00023034"/>
    </source>
</evidence>
<keyword evidence="7" id="KW-0168">Coated pit</keyword>
<dbReference type="PANTHER" id="PTHR22951">
    <property type="entry name" value="CLATHRIN ASSEMBLY PROTEIN"/>
    <property type="match status" value="1"/>
</dbReference>
<evidence type="ECO:0000256" key="4">
    <source>
        <dbReference type="ARBA" id="ARBA00022583"/>
    </source>
</evidence>
<sequence length="322" mass="35757">MGRKLRDLIGAVKDKASQSKAAFISTPQTITLRLAVLRVTTHSPSTPPDDHHISALLSLGNSSRSTASSLISSLIDRLHGTSNSTVALKCLLTLHHIIKRGPFILQDQLSIFPATGGRNYLKLSAFRDGATSLTWVLSAWVRWYARYVEILLSNSRVLGYFLGSTTGSVEKDKQEERISSSLNQNLIKDVDSLVGMIEEICEVPDPSFVEGNKLLNEVISLLGNDYLSTVNELLSRLGEFNERLGCLSFGESVELVCVLKRLEDCKEKLSLLFKVKKPSTETLWGLVTELEEKIETLKVEKEERKLLTWGKSDIKQVSQLGL</sequence>
<evidence type="ECO:0000256" key="3">
    <source>
        <dbReference type="ARBA" id="ARBA00004600"/>
    </source>
</evidence>
<evidence type="ECO:0000313" key="11">
    <source>
        <dbReference type="Proteomes" id="UP001630127"/>
    </source>
</evidence>
<keyword evidence="6" id="KW-0472">Membrane</keyword>
<dbReference type="PANTHER" id="PTHR22951:SF76">
    <property type="entry name" value="OS09G0468150 PROTEIN"/>
    <property type="match status" value="1"/>
</dbReference>
<evidence type="ECO:0000256" key="7">
    <source>
        <dbReference type="ARBA" id="ARBA00023176"/>
    </source>
</evidence>
<evidence type="ECO:0000256" key="2">
    <source>
        <dbReference type="ARBA" id="ARBA00004555"/>
    </source>
</evidence>
<dbReference type="SMART" id="SM00273">
    <property type="entry name" value="ENTH"/>
    <property type="match status" value="1"/>
</dbReference>
<dbReference type="InterPro" id="IPR048050">
    <property type="entry name" value="ANTH_N_plant"/>
</dbReference>
<comment type="caution">
    <text evidence="10">The sequence shown here is derived from an EMBL/GenBank/DDBJ whole genome shotgun (WGS) entry which is preliminary data.</text>
</comment>
<reference evidence="10 11" key="1">
    <citation type="submission" date="2024-11" db="EMBL/GenBank/DDBJ databases">
        <title>A near-complete genome assembly of Cinchona calisaya.</title>
        <authorList>
            <person name="Lian D.C."/>
            <person name="Zhao X.W."/>
            <person name="Wei L."/>
        </authorList>
    </citation>
    <scope>NUCLEOTIDE SEQUENCE [LARGE SCALE GENOMIC DNA]</scope>
    <source>
        <tissue evidence="10">Nenye</tissue>
    </source>
</reference>
<dbReference type="SUPFAM" id="SSF48464">
    <property type="entry name" value="ENTH/VHS domain"/>
    <property type="match status" value="1"/>
</dbReference>
<keyword evidence="8" id="KW-0968">Cytoplasmic vesicle</keyword>
<dbReference type="AlphaFoldDB" id="A0ABD3A8S6"/>
<evidence type="ECO:0000313" key="10">
    <source>
        <dbReference type="EMBL" id="KAL3527588.1"/>
    </source>
</evidence>
<dbReference type="FunFam" id="1.25.40.90:FF:000035">
    <property type="entry name" value="Putative clathrin assembly protein At4g40080"/>
    <property type="match status" value="1"/>
</dbReference>
<dbReference type="InterPro" id="IPR011417">
    <property type="entry name" value="ANTH_dom"/>
</dbReference>
<dbReference type="GO" id="GO:0005794">
    <property type="term" value="C:Golgi apparatus"/>
    <property type="evidence" value="ECO:0007669"/>
    <property type="project" value="UniProtKB-SubCell"/>
</dbReference>
<keyword evidence="5" id="KW-0333">Golgi apparatus</keyword>
<name>A0ABD3A8S6_9GENT</name>
<protein>
    <recommendedName>
        <fullName evidence="9">ENTH domain-containing protein</fullName>
    </recommendedName>
</protein>
<proteinExistence type="predicted"/>
<dbReference type="GO" id="GO:0030136">
    <property type="term" value="C:clathrin-coated vesicle"/>
    <property type="evidence" value="ECO:0007669"/>
    <property type="project" value="UniProtKB-SubCell"/>
</dbReference>
<comment type="subcellular location">
    <subcellularLocation>
        <location evidence="1">Cytoplasmic vesicle</location>
        <location evidence="1">Clathrin-coated vesicle</location>
    </subcellularLocation>
    <subcellularLocation>
        <location evidence="2">Golgi apparatus</location>
    </subcellularLocation>
    <subcellularLocation>
        <location evidence="3">Membrane</location>
        <location evidence="3">Clathrin-coated pit</location>
    </subcellularLocation>
</comment>
<evidence type="ECO:0000256" key="8">
    <source>
        <dbReference type="ARBA" id="ARBA00023329"/>
    </source>
</evidence>
<dbReference type="CDD" id="cd16987">
    <property type="entry name" value="ANTH_N_AP180_plant"/>
    <property type="match status" value="1"/>
</dbReference>
<dbReference type="GO" id="GO:0005905">
    <property type="term" value="C:clathrin-coated pit"/>
    <property type="evidence" value="ECO:0007669"/>
    <property type="project" value="UniProtKB-SubCell"/>
</dbReference>
<accession>A0ABD3A8S6</accession>
<dbReference type="GO" id="GO:0006897">
    <property type="term" value="P:endocytosis"/>
    <property type="evidence" value="ECO:0007669"/>
    <property type="project" value="UniProtKB-KW"/>
</dbReference>
<dbReference type="EMBL" id="JBJUIK010000005">
    <property type="protein sequence ID" value="KAL3527588.1"/>
    <property type="molecule type" value="Genomic_DNA"/>
</dbReference>
<evidence type="ECO:0000259" key="9">
    <source>
        <dbReference type="PROSITE" id="PS50942"/>
    </source>
</evidence>
<keyword evidence="11" id="KW-1185">Reference proteome</keyword>